<dbReference type="AlphaFoldDB" id="K9YS72"/>
<evidence type="ECO:0000313" key="1">
    <source>
        <dbReference type="EMBL" id="AFZ48968.1"/>
    </source>
</evidence>
<name>K9YS72_DACS8</name>
<proteinExistence type="predicted"/>
<dbReference type="HOGENOM" id="CLU_080710_0_0_3"/>
<dbReference type="eggNOG" id="ENOG502Z8M9">
    <property type="taxonomic scope" value="Bacteria"/>
</dbReference>
<gene>
    <name evidence="1" type="ORF">Dacsa_0153</name>
</gene>
<sequence length="229" mass="25253">MKIKWVVASVCSVFITLFPNSKTQANPSLEEALDIDSNLIQSSPVFKKWGTEIPNVLEDIRNDPSFNTKVKLGIVQYPSSDDLGGFQVGVEDVFFGTTGITANIGYSQSLNADRVHFEGNLFYSLFSLGNYFNLAPVVGYHYLETEDYQEDGLNVGLQLRLVLSRTDAADIRLTQSFLSPGKETEVGLTTLAVGYAVSDQLRLGVEIQKQNAAVSKDSRVGVLTQWQFP</sequence>
<accession>K9YS72</accession>
<keyword evidence="2" id="KW-1185">Reference proteome</keyword>
<evidence type="ECO:0000313" key="2">
    <source>
        <dbReference type="Proteomes" id="UP000010482"/>
    </source>
</evidence>
<protein>
    <submittedName>
        <fullName evidence="1">Uncharacterized protein</fullName>
    </submittedName>
</protein>
<dbReference type="Proteomes" id="UP000010482">
    <property type="component" value="Chromosome"/>
</dbReference>
<reference evidence="1" key="1">
    <citation type="submission" date="2012-04" db="EMBL/GenBank/DDBJ databases">
        <title>Finished genome of Dactylococcopsis salina PCC 8305.</title>
        <authorList>
            <consortium name="US DOE Joint Genome Institute"/>
            <person name="Gugger M."/>
            <person name="Coursin T."/>
            <person name="Rippka R."/>
            <person name="Tandeau De Marsac N."/>
            <person name="Huntemann M."/>
            <person name="Wei C.-L."/>
            <person name="Han J."/>
            <person name="Detter J.C."/>
            <person name="Han C."/>
            <person name="Tapia R."/>
            <person name="Daligault H."/>
            <person name="Chen A."/>
            <person name="Krypides N."/>
            <person name="Mavromatis K."/>
            <person name="Markowitz V."/>
            <person name="Szeto E."/>
            <person name="Ivanova N."/>
            <person name="Ovchinnikova G."/>
            <person name="Pagani I."/>
            <person name="Pati A."/>
            <person name="Goodwin L."/>
            <person name="Peters L."/>
            <person name="Pitluck S."/>
            <person name="Woyke T."/>
            <person name="Kerfeld C."/>
        </authorList>
    </citation>
    <scope>NUCLEOTIDE SEQUENCE [LARGE SCALE GENOMIC DNA]</scope>
    <source>
        <strain evidence="1">PCC 8305</strain>
    </source>
</reference>
<dbReference type="OrthoDB" id="571365at2"/>
<dbReference type="EMBL" id="CP003944">
    <property type="protein sequence ID" value="AFZ48968.1"/>
    <property type="molecule type" value="Genomic_DNA"/>
</dbReference>
<dbReference type="KEGG" id="dsl:Dacsa_0153"/>
<organism evidence="1 2">
    <name type="scientific">Dactylococcopsis salina (strain PCC 8305)</name>
    <name type="common">Myxobactron salinum</name>
    <dbReference type="NCBI Taxonomy" id="13035"/>
    <lineage>
        <taxon>Bacteria</taxon>
        <taxon>Bacillati</taxon>
        <taxon>Cyanobacteriota</taxon>
        <taxon>Cyanophyceae</taxon>
        <taxon>Nodosilineales</taxon>
        <taxon>Cymatolegaceae</taxon>
        <taxon>Dactylococcopsis</taxon>
    </lineage>
</organism>